<evidence type="ECO:0000313" key="4">
    <source>
        <dbReference type="Proteomes" id="UP000663834"/>
    </source>
</evidence>
<dbReference type="OrthoDB" id="10462158at2759"/>
<evidence type="ECO:0000256" key="2">
    <source>
        <dbReference type="SAM" id="MobiDB-lite"/>
    </source>
</evidence>
<feature type="coiled-coil region" evidence="1">
    <location>
        <begin position="40"/>
        <end position="97"/>
    </location>
</feature>
<gene>
    <name evidence="3" type="ORF">KQP761_LOCUS37684</name>
</gene>
<feature type="region of interest" description="Disordered" evidence="2">
    <location>
        <begin position="277"/>
        <end position="303"/>
    </location>
</feature>
<reference evidence="3" key="1">
    <citation type="submission" date="2021-02" db="EMBL/GenBank/DDBJ databases">
        <authorList>
            <person name="Nowell W R."/>
        </authorList>
    </citation>
    <scope>NUCLEOTIDE SEQUENCE</scope>
</reference>
<accession>A0A816H6Y7</accession>
<dbReference type="EMBL" id="CAJNOW010021356">
    <property type="protein sequence ID" value="CAF1683825.1"/>
    <property type="molecule type" value="Genomic_DNA"/>
</dbReference>
<evidence type="ECO:0000256" key="1">
    <source>
        <dbReference type="SAM" id="Coils"/>
    </source>
</evidence>
<name>A0A816H6Y7_9BILA</name>
<dbReference type="AlphaFoldDB" id="A0A816H6Y7"/>
<dbReference type="Proteomes" id="UP000663834">
    <property type="component" value="Unassembled WGS sequence"/>
</dbReference>
<proteinExistence type="predicted"/>
<evidence type="ECO:0000313" key="3">
    <source>
        <dbReference type="EMBL" id="CAF1683825.1"/>
    </source>
</evidence>
<keyword evidence="1" id="KW-0175">Coiled coil</keyword>
<protein>
    <submittedName>
        <fullName evidence="3">Uncharacterized protein</fullName>
    </submittedName>
</protein>
<organism evidence="3 4">
    <name type="scientific">Rotaria magnacalcarata</name>
    <dbReference type="NCBI Taxonomy" id="392030"/>
    <lineage>
        <taxon>Eukaryota</taxon>
        <taxon>Metazoa</taxon>
        <taxon>Spiralia</taxon>
        <taxon>Gnathifera</taxon>
        <taxon>Rotifera</taxon>
        <taxon>Eurotatoria</taxon>
        <taxon>Bdelloidea</taxon>
        <taxon>Philodinida</taxon>
        <taxon>Philodinidae</taxon>
        <taxon>Rotaria</taxon>
    </lineage>
</organism>
<sequence>MSETLGQCQHESCIKTFNSTSMRTYACAHHCTKMLCMKHLNEHEQLIDDQTESKRQLKQAWDDYSKTVGVHNLEKQYQDLEQKIEFYHELRERTEDLLSLKTSDSSMENNKGIQIVTEIVLNRTSLENRSTSITDGNSTVTTNNGGETPPAMIVDPILKYINIFQCESIKLFIFIIHLKDTTPDSPPIETQRLIILMDQEDDKVKILESKTMPDGDILLDLLDHNEGTDRKPAVSETTSAYCTIHVANDLADVCFENINTSTRPPLDEFKEILNDSGPKQAALEKSDSDSSLDDVSYKNRSAAPEFKRQLSEESCY</sequence>
<comment type="caution">
    <text evidence="3">The sequence shown here is derived from an EMBL/GenBank/DDBJ whole genome shotgun (WGS) entry which is preliminary data.</text>
</comment>